<dbReference type="EMBL" id="CAJNIZ010043083">
    <property type="protein sequence ID" value="CAE7649234.1"/>
    <property type="molecule type" value="Genomic_DNA"/>
</dbReference>
<dbReference type="Proteomes" id="UP000649617">
    <property type="component" value="Unassembled WGS sequence"/>
</dbReference>
<keyword evidence="1" id="KW-1133">Transmembrane helix</keyword>
<accession>A0A812VU56</accession>
<keyword evidence="1" id="KW-0472">Membrane</keyword>
<feature type="transmembrane region" description="Helical" evidence="1">
    <location>
        <begin position="139"/>
        <end position="157"/>
    </location>
</feature>
<feature type="transmembrane region" description="Helical" evidence="1">
    <location>
        <begin position="221"/>
        <end position="241"/>
    </location>
</feature>
<evidence type="ECO:0000313" key="2">
    <source>
        <dbReference type="EMBL" id="CAE7649234.1"/>
    </source>
</evidence>
<reference evidence="2" key="1">
    <citation type="submission" date="2021-02" db="EMBL/GenBank/DDBJ databases">
        <authorList>
            <person name="Dougan E. K."/>
            <person name="Rhodes N."/>
            <person name="Thang M."/>
            <person name="Chan C."/>
        </authorList>
    </citation>
    <scope>NUCLEOTIDE SEQUENCE</scope>
</reference>
<keyword evidence="3" id="KW-1185">Reference proteome</keyword>
<protein>
    <recommendedName>
        <fullName evidence="4">Transmembrane protein</fullName>
    </recommendedName>
</protein>
<gene>
    <name evidence="2" type="ORF">SPIL2461_LOCUS17300</name>
</gene>
<feature type="transmembrane region" description="Helical" evidence="1">
    <location>
        <begin position="45"/>
        <end position="64"/>
    </location>
</feature>
<feature type="transmembrane region" description="Helical" evidence="1">
    <location>
        <begin position="84"/>
        <end position="107"/>
    </location>
</feature>
<dbReference type="AlphaFoldDB" id="A0A812VU56"/>
<name>A0A812VU56_SYMPI</name>
<proteinExistence type="predicted"/>
<comment type="caution">
    <text evidence="2">The sequence shown here is derived from an EMBL/GenBank/DDBJ whole genome shotgun (WGS) entry which is preliminary data.</text>
</comment>
<evidence type="ECO:0008006" key="4">
    <source>
        <dbReference type="Google" id="ProtNLM"/>
    </source>
</evidence>
<organism evidence="2 3">
    <name type="scientific">Symbiodinium pilosum</name>
    <name type="common">Dinoflagellate</name>
    <dbReference type="NCBI Taxonomy" id="2952"/>
    <lineage>
        <taxon>Eukaryota</taxon>
        <taxon>Sar</taxon>
        <taxon>Alveolata</taxon>
        <taxon>Dinophyceae</taxon>
        <taxon>Suessiales</taxon>
        <taxon>Symbiodiniaceae</taxon>
        <taxon>Symbiodinium</taxon>
    </lineage>
</organism>
<evidence type="ECO:0000256" key="1">
    <source>
        <dbReference type="SAM" id="Phobius"/>
    </source>
</evidence>
<evidence type="ECO:0000313" key="3">
    <source>
        <dbReference type="Proteomes" id="UP000649617"/>
    </source>
</evidence>
<keyword evidence="1" id="KW-0812">Transmembrane</keyword>
<feature type="transmembrane region" description="Helical" evidence="1">
    <location>
        <begin position="22"/>
        <end position="38"/>
    </location>
</feature>
<dbReference type="OrthoDB" id="434162at2759"/>
<feature type="transmembrane region" description="Helical" evidence="1">
    <location>
        <begin position="163"/>
        <end position="179"/>
    </location>
</feature>
<sequence length="262" mass="29293">MASDVDGLCEAVQTTSSHLRNLLHLLAMSIILAWLCNVPPRTLRYGGFFAAAAVCEFLLNKLFWKNCEDFMAHSLSADSTFGLFDIFLASATMLTLIIHTCEGLPSLRRCFQRLSQKMGISSGDQNPELFWSLSGQRNYLIYLCLLVFFHGGLFFAFPETVHAHHYWVGFVVASCCIFWSPLSRLLLLKSVMMVIDGIGVWGADAIVGKDDGGMSEGDSDYRLICCVLVVMAFVLTMVSHLRQDPRLNAWMCARKPQLTDTE</sequence>